<evidence type="ECO:0000313" key="9">
    <source>
        <dbReference type="Proteomes" id="UP001063166"/>
    </source>
</evidence>
<keyword evidence="2 6" id="KW-0812">Transmembrane</keyword>
<feature type="domain" description="CUE" evidence="7">
    <location>
        <begin position="302"/>
        <end position="344"/>
    </location>
</feature>
<dbReference type="CDD" id="cd14279">
    <property type="entry name" value="CUE"/>
    <property type="match status" value="1"/>
</dbReference>
<dbReference type="OrthoDB" id="272778at2759"/>
<accession>A0A9P3PEU0</accession>
<dbReference type="PROSITE" id="PS51140">
    <property type="entry name" value="CUE"/>
    <property type="match status" value="1"/>
</dbReference>
<evidence type="ECO:0000256" key="5">
    <source>
        <dbReference type="SAM" id="MobiDB-lite"/>
    </source>
</evidence>
<reference evidence="8" key="1">
    <citation type="submission" date="2022-07" db="EMBL/GenBank/DDBJ databases">
        <title>The genome of Lyophyllum shimeji provides insight into the initial evolution of ectomycorrhizal fungal genome.</title>
        <authorList>
            <person name="Kobayashi Y."/>
            <person name="Shibata T."/>
            <person name="Hirakawa H."/>
            <person name="Shigenobu S."/>
            <person name="Nishiyama T."/>
            <person name="Yamada A."/>
            <person name="Hasebe M."/>
            <person name="Kawaguchi M."/>
        </authorList>
    </citation>
    <scope>NUCLEOTIDE SEQUENCE</scope>
    <source>
        <strain evidence="8">AT787</strain>
    </source>
</reference>
<organism evidence="8 9">
    <name type="scientific">Lyophyllum shimeji</name>
    <name type="common">Hon-shimeji</name>
    <name type="synonym">Tricholoma shimeji</name>
    <dbReference type="NCBI Taxonomy" id="47721"/>
    <lineage>
        <taxon>Eukaryota</taxon>
        <taxon>Fungi</taxon>
        <taxon>Dikarya</taxon>
        <taxon>Basidiomycota</taxon>
        <taxon>Agaricomycotina</taxon>
        <taxon>Agaricomycetes</taxon>
        <taxon>Agaricomycetidae</taxon>
        <taxon>Agaricales</taxon>
        <taxon>Tricholomatineae</taxon>
        <taxon>Lyophyllaceae</taxon>
        <taxon>Lyophyllum</taxon>
    </lineage>
</organism>
<name>A0A9P3PEU0_LYOSH</name>
<dbReference type="InterPro" id="IPR035952">
    <property type="entry name" value="Rhomboid-like_sf"/>
</dbReference>
<dbReference type="GO" id="GO:0004252">
    <property type="term" value="F:serine-type endopeptidase activity"/>
    <property type="evidence" value="ECO:0007669"/>
    <property type="project" value="InterPro"/>
</dbReference>
<protein>
    <submittedName>
        <fullName evidence="8">Rhomboid family protein</fullName>
    </submittedName>
</protein>
<keyword evidence="4 6" id="KW-0472">Membrane</keyword>
<evidence type="ECO:0000256" key="6">
    <source>
        <dbReference type="SAM" id="Phobius"/>
    </source>
</evidence>
<dbReference type="SUPFAM" id="SSF144091">
    <property type="entry name" value="Rhomboid-like"/>
    <property type="match status" value="1"/>
</dbReference>
<proteinExistence type="predicted"/>
<dbReference type="PANTHER" id="PTHR43066:SF21">
    <property type="entry name" value="UBIQUITIN-ASSOCIATED DOMAIN-CONTAINING PROTEIN 2"/>
    <property type="match status" value="1"/>
</dbReference>
<comment type="caution">
    <text evidence="8">The sequence shown here is derived from an EMBL/GenBank/DDBJ whole genome shotgun (WGS) entry which is preliminary data.</text>
</comment>
<evidence type="ECO:0000256" key="4">
    <source>
        <dbReference type="ARBA" id="ARBA00023136"/>
    </source>
</evidence>
<evidence type="ECO:0000259" key="7">
    <source>
        <dbReference type="PROSITE" id="PS51140"/>
    </source>
</evidence>
<feature type="transmembrane region" description="Helical" evidence="6">
    <location>
        <begin position="12"/>
        <end position="32"/>
    </location>
</feature>
<keyword evidence="9" id="KW-1185">Reference proteome</keyword>
<evidence type="ECO:0000256" key="2">
    <source>
        <dbReference type="ARBA" id="ARBA00022692"/>
    </source>
</evidence>
<evidence type="ECO:0000313" key="8">
    <source>
        <dbReference type="EMBL" id="GLB34171.1"/>
    </source>
</evidence>
<evidence type="ECO:0000256" key="1">
    <source>
        <dbReference type="ARBA" id="ARBA00004141"/>
    </source>
</evidence>
<dbReference type="AlphaFoldDB" id="A0A9P3PEU0"/>
<feature type="transmembrane region" description="Helical" evidence="6">
    <location>
        <begin position="112"/>
        <end position="131"/>
    </location>
</feature>
<dbReference type="Gene3D" id="1.20.1540.10">
    <property type="entry name" value="Rhomboid-like"/>
    <property type="match status" value="1"/>
</dbReference>
<dbReference type="EMBL" id="BRPK01000001">
    <property type="protein sequence ID" value="GLB34171.1"/>
    <property type="molecule type" value="Genomic_DNA"/>
</dbReference>
<dbReference type="PANTHER" id="PTHR43066">
    <property type="entry name" value="RHOMBOID-RELATED PROTEIN"/>
    <property type="match status" value="1"/>
</dbReference>
<dbReference type="Proteomes" id="UP001063166">
    <property type="component" value="Unassembled WGS sequence"/>
</dbReference>
<dbReference type="Pfam" id="PF01694">
    <property type="entry name" value="Rhomboid"/>
    <property type="match status" value="1"/>
</dbReference>
<feature type="region of interest" description="Disordered" evidence="5">
    <location>
        <begin position="249"/>
        <end position="276"/>
    </location>
</feature>
<comment type="subcellular location">
    <subcellularLocation>
        <location evidence="1">Membrane</location>
        <topology evidence="1">Multi-pass membrane protein</topology>
    </subcellularLocation>
</comment>
<feature type="transmembrane region" description="Helical" evidence="6">
    <location>
        <begin position="85"/>
        <end position="106"/>
    </location>
</feature>
<dbReference type="InterPro" id="IPR022764">
    <property type="entry name" value="Peptidase_S54_rhomboid_dom"/>
</dbReference>
<sequence>MSFENASVTKGLMMGYGLTSILAGLFDVKHYFHLQLVPHLSRHHQYWRLPLHHLAFPNSSDLFVAELILYHVGVHVERQFGSVKFASFALVSTLLGTVLELLSLVLFHRVGLNHIAMGPVVLIYSLLYQYSRIVPSAYNYRIFGVPLNNKSLIYLLAVQTAISRLPSSGAVAIIGILVGQIYRSDLANLKAYRLPPTVVRLATRFLLPLVGSLRPPRRSNRALPDEARASSARNASLSTVFQNDEIITTARPSPGGTVARNRNAAPTSDAEATGTGTSSVMREWMNELTGRTEGASAGIRVPSEAEITQLTAMFPDVQRDVVVAALQRSLNIEAAVETLLSSQT</sequence>
<dbReference type="InterPro" id="IPR003892">
    <property type="entry name" value="CUE"/>
</dbReference>
<keyword evidence="3 6" id="KW-1133">Transmembrane helix</keyword>
<dbReference type="GO" id="GO:0043130">
    <property type="term" value="F:ubiquitin binding"/>
    <property type="evidence" value="ECO:0007669"/>
    <property type="project" value="InterPro"/>
</dbReference>
<dbReference type="GO" id="GO:0016020">
    <property type="term" value="C:membrane"/>
    <property type="evidence" value="ECO:0007669"/>
    <property type="project" value="UniProtKB-SubCell"/>
</dbReference>
<dbReference type="Pfam" id="PF02845">
    <property type="entry name" value="CUE"/>
    <property type="match status" value="1"/>
</dbReference>
<gene>
    <name evidence="8" type="ORF">LshimejAT787_0110550</name>
</gene>
<evidence type="ECO:0000256" key="3">
    <source>
        <dbReference type="ARBA" id="ARBA00022989"/>
    </source>
</evidence>